<organism evidence="2 3">
    <name type="scientific">Gaetbulibacter aquiaggeris</name>
    <dbReference type="NCBI Taxonomy" id="1735373"/>
    <lineage>
        <taxon>Bacteria</taxon>
        <taxon>Pseudomonadati</taxon>
        <taxon>Bacteroidota</taxon>
        <taxon>Flavobacteriia</taxon>
        <taxon>Flavobacteriales</taxon>
        <taxon>Flavobacteriaceae</taxon>
        <taxon>Gaetbulibacter</taxon>
    </lineage>
</organism>
<dbReference type="InterPro" id="IPR008526">
    <property type="entry name" value="YedI"/>
</dbReference>
<reference evidence="2 3" key="1">
    <citation type="submission" date="2024-02" db="EMBL/GenBank/DDBJ databases">
        <title>A Gaetbulibacter species isolated from tidal flats and genomic insights of their niches.</title>
        <authorList>
            <person name="Ye Y."/>
        </authorList>
    </citation>
    <scope>NUCLEOTIDE SEQUENCE [LARGE SCALE GENOMIC DNA]</scope>
    <source>
        <strain evidence="2 3">KEM-8</strain>
    </source>
</reference>
<feature type="transmembrane region" description="Helical" evidence="1">
    <location>
        <begin position="70"/>
        <end position="99"/>
    </location>
</feature>
<proteinExistence type="predicted"/>
<keyword evidence="1" id="KW-0812">Transmembrane</keyword>
<name>A0ABW7MS37_9FLAO</name>
<keyword evidence="3" id="KW-1185">Reference proteome</keyword>
<dbReference type="PANTHER" id="PTHR30503:SF3">
    <property type="entry name" value="INNER MEMBRANE PROTEIN YEDI"/>
    <property type="match status" value="1"/>
</dbReference>
<keyword evidence="1" id="KW-0472">Membrane</keyword>
<dbReference type="Pfam" id="PF05661">
    <property type="entry name" value="DUF808"/>
    <property type="match status" value="1"/>
</dbReference>
<dbReference type="PIRSF" id="PIRSF016660">
    <property type="entry name" value="YedI"/>
    <property type="match status" value="1"/>
</dbReference>
<evidence type="ECO:0000256" key="1">
    <source>
        <dbReference type="SAM" id="Phobius"/>
    </source>
</evidence>
<dbReference type="Proteomes" id="UP001610104">
    <property type="component" value="Unassembled WGS sequence"/>
</dbReference>
<dbReference type="RefSeq" id="WP_395438849.1">
    <property type="nucleotide sequence ID" value="NZ_JBAWKC010000004.1"/>
</dbReference>
<feature type="transmembrane region" description="Helical" evidence="1">
    <location>
        <begin position="223"/>
        <end position="245"/>
    </location>
</feature>
<sequence>MASGFFALLDDIATLMDDVVVMSKITTKKTAGILGDDLAVNAEKATGFVSSRELPVIWAITKGSFLNKLIILPVAFLLSSFLPWAVTLILVLGGFYLAYEGVEKIVEFFVPHQHSIEVVKTDGISKEEVLEVEKKKIKSAIFTDFILSIEIVILALGTVLGKPVLSQILVVSFVAILATIGVYGIVALIVRMDDLGFRLIKKSNDKKGITLAIGKSLVRALPIVIKSLSVIGTIALILVSGGIFTHNIQPLHHFLEFIPSFIKDANVGLVAGFLVFLLLGIFRKIYKIIKT</sequence>
<comment type="caution">
    <text evidence="2">The sequence shown here is derived from an EMBL/GenBank/DDBJ whole genome shotgun (WGS) entry which is preliminary data.</text>
</comment>
<dbReference type="PANTHER" id="PTHR30503">
    <property type="entry name" value="INNER MEMBRANE PROTEIN YEDI"/>
    <property type="match status" value="1"/>
</dbReference>
<gene>
    <name evidence="2" type="ORF">V8G56_12805</name>
</gene>
<feature type="transmembrane region" description="Helical" evidence="1">
    <location>
        <begin position="141"/>
        <end position="161"/>
    </location>
</feature>
<keyword evidence="1" id="KW-1133">Transmembrane helix</keyword>
<evidence type="ECO:0000313" key="2">
    <source>
        <dbReference type="EMBL" id="MFH6769624.1"/>
    </source>
</evidence>
<accession>A0ABW7MS37</accession>
<protein>
    <submittedName>
        <fullName evidence="2">DUF808 domain-containing protein</fullName>
    </submittedName>
</protein>
<evidence type="ECO:0000313" key="3">
    <source>
        <dbReference type="Proteomes" id="UP001610104"/>
    </source>
</evidence>
<dbReference type="EMBL" id="JBAWKC010000004">
    <property type="protein sequence ID" value="MFH6769624.1"/>
    <property type="molecule type" value="Genomic_DNA"/>
</dbReference>
<feature type="transmembrane region" description="Helical" evidence="1">
    <location>
        <begin position="167"/>
        <end position="190"/>
    </location>
</feature>
<feature type="transmembrane region" description="Helical" evidence="1">
    <location>
        <begin position="265"/>
        <end position="282"/>
    </location>
</feature>